<evidence type="ECO:0000259" key="4">
    <source>
        <dbReference type="PROSITE" id="PS50110"/>
    </source>
</evidence>
<dbReference type="InterPro" id="IPR001789">
    <property type="entry name" value="Sig_transdc_resp-reg_receiver"/>
</dbReference>
<dbReference type="CDD" id="cd06170">
    <property type="entry name" value="LuxR_C_like"/>
    <property type="match status" value="1"/>
</dbReference>
<dbReference type="Pfam" id="PF00196">
    <property type="entry name" value="GerE"/>
    <property type="match status" value="1"/>
</dbReference>
<dbReference type="InterPro" id="IPR000792">
    <property type="entry name" value="Tscrpt_reg_LuxR_C"/>
</dbReference>
<dbReference type="PROSITE" id="PS50110">
    <property type="entry name" value="RESPONSE_REGULATORY"/>
    <property type="match status" value="1"/>
</dbReference>
<protein>
    <submittedName>
        <fullName evidence="5">Response regulator transcription factor</fullName>
    </submittedName>
</protein>
<dbReference type="PROSITE" id="PS50043">
    <property type="entry name" value="HTH_LUXR_2"/>
    <property type="match status" value="1"/>
</dbReference>
<feature type="domain" description="Response regulatory" evidence="4">
    <location>
        <begin position="4"/>
        <end position="120"/>
    </location>
</feature>
<dbReference type="RefSeq" id="WP_167925980.1">
    <property type="nucleotide sequence ID" value="NZ_JAATVY010000009.1"/>
</dbReference>
<reference evidence="5 6" key="1">
    <citation type="submission" date="2020-03" db="EMBL/GenBank/DDBJ databases">
        <title>WGS of the type strain of Planosporangium spp.</title>
        <authorList>
            <person name="Thawai C."/>
        </authorList>
    </citation>
    <scope>NUCLEOTIDE SEQUENCE [LARGE SCALE GENOMIC DNA]</scope>
    <source>
        <strain evidence="5 6">TBRC 5610</strain>
    </source>
</reference>
<dbReference type="EMBL" id="JAATVY010000009">
    <property type="protein sequence ID" value="NJC71085.1"/>
    <property type="molecule type" value="Genomic_DNA"/>
</dbReference>
<organism evidence="5 6">
    <name type="scientific">Planosporangium thailandense</name>
    <dbReference type="NCBI Taxonomy" id="765197"/>
    <lineage>
        <taxon>Bacteria</taxon>
        <taxon>Bacillati</taxon>
        <taxon>Actinomycetota</taxon>
        <taxon>Actinomycetes</taxon>
        <taxon>Micromonosporales</taxon>
        <taxon>Micromonosporaceae</taxon>
        <taxon>Planosporangium</taxon>
    </lineage>
</organism>
<dbReference type="Pfam" id="PF00072">
    <property type="entry name" value="Response_reg"/>
    <property type="match status" value="1"/>
</dbReference>
<dbReference type="InterPro" id="IPR016032">
    <property type="entry name" value="Sig_transdc_resp-reg_C-effctor"/>
</dbReference>
<evidence type="ECO:0000313" key="5">
    <source>
        <dbReference type="EMBL" id="NJC71085.1"/>
    </source>
</evidence>
<proteinExistence type="predicted"/>
<dbReference type="SUPFAM" id="SSF46894">
    <property type="entry name" value="C-terminal effector domain of the bipartite response regulators"/>
    <property type="match status" value="1"/>
</dbReference>
<dbReference type="SMART" id="SM00421">
    <property type="entry name" value="HTH_LUXR"/>
    <property type="match status" value="1"/>
</dbReference>
<evidence type="ECO:0000256" key="2">
    <source>
        <dbReference type="PROSITE-ProRule" id="PRU00169"/>
    </source>
</evidence>
<name>A0ABX0XYE6_9ACTN</name>
<dbReference type="SUPFAM" id="SSF52172">
    <property type="entry name" value="CheY-like"/>
    <property type="match status" value="1"/>
</dbReference>
<dbReference type="Gene3D" id="3.40.50.2300">
    <property type="match status" value="1"/>
</dbReference>
<evidence type="ECO:0000256" key="1">
    <source>
        <dbReference type="ARBA" id="ARBA00023125"/>
    </source>
</evidence>
<dbReference type="InterPro" id="IPR011006">
    <property type="entry name" value="CheY-like_superfamily"/>
</dbReference>
<feature type="domain" description="HTH luxR-type" evidence="3">
    <location>
        <begin position="148"/>
        <end position="213"/>
    </location>
</feature>
<sequence>MTARVVIVEDHALLAQSLGLALRAEGLTVEIAQLDSRERLLAQVAAGPPALVLLDLDLGRRLGDGTDLIGPLVDAGNVVLVVSGIADRYRLAATVEAGAVGFVHKSAPFETLLDRALVAAAGQPVLAPGERDDLLTELRRYRSEQARLLIPLQRLSERERNVLVALGEGKSVEAIARERFVSEATVRTQVRAVLTKLDVKSQLAAVAKARTAGWL</sequence>
<accession>A0ABX0XYE6</accession>
<keyword evidence="6" id="KW-1185">Reference proteome</keyword>
<dbReference type="Proteomes" id="UP000722989">
    <property type="component" value="Unassembled WGS sequence"/>
</dbReference>
<dbReference type="InterPro" id="IPR036388">
    <property type="entry name" value="WH-like_DNA-bd_sf"/>
</dbReference>
<dbReference type="SMART" id="SM00448">
    <property type="entry name" value="REC"/>
    <property type="match status" value="1"/>
</dbReference>
<dbReference type="InterPro" id="IPR039420">
    <property type="entry name" value="WalR-like"/>
</dbReference>
<evidence type="ECO:0000259" key="3">
    <source>
        <dbReference type="PROSITE" id="PS50043"/>
    </source>
</evidence>
<evidence type="ECO:0000313" key="6">
    <source>
        <dbReference type="Proteomes" id="UP000722989"/>
    </source>
</evidence>
<feature type="modified residue" description="4-aspartylphosphate" evidence="2">
    <location>
        <position position="55"/>
    </location>
</feature>
<keyword evidence="1" id="KW-0238">DNA-binding</keyword>
<dbReference type="PANTHER" id="PTHR43214">
    <property type="entry name" value="TWO-COMPONENT RESPONSE REGULATOR"/>
    <property type="match status" value="1"/>
</dbReference>
<keyword evidence="2" id="KW-0597">Phosphoprotein</keyword>
<dbReference type="PRINTS" id="PR00038">
    <property type="entry name" value="HTHLUXR"/>
</dbReference>
<gene>
    <name evidence="5" type="ORF">HC031_15390</name>
</gene>
<comment type="caution">
    <text evidence="5">The sequence shown here is derived from an EMBL/GenBank/DDBJ whole genome shotgun (WGS) entry which is preliminary data.</text>
</comment>
<dbReference type="Gene3D" id="1.10.10.10">
    <property type="entry name" value="Winged helix-like DNA-binding domain superfamily/Winged helix DNA-binding domain"/>
    <property type="match status" value="1"/>
</dbReference>